<dbReference type="InterPro" id="IPR050662">
    <property type="entry name" value="Sec-metab_biosynth-thioest"/>
</dbReference>
<name>A0A1U9JTA3_9HYPH</name>
<dbReference type="SMART" id="SM00849">
    <property type="entry name" value="Lactamase_B"/>
    <property type="match status" value="1"/>
</dbReference>
<feature type="domain" description="Metallo-beta-lactamase" evidence="1">
    <location>
        <begin position="38"/>
        <end position="212"/>
    </location>
</feature>
<dbReference type="EMBL" id="CP017315">
    <property type="protein sequence ID" value="AQS41096.1"/>
    <property type="molecule type" value="Genomic_DNA"/>
</dbReference>
<organism evidence="2 3">
    <name type="scientific">Candidatus Tokpelaia hoelldobleri</name>
    <dbReference type="NCBI Taxonomy" id="1902579"/>
    <lineage>
        <taxon>Bacteria</taxon>
        <taxon>Pseudomonadati</taxon>
        <taxon>Pseudomonadota</taxon>
        <taxon>Alphaproteobacteria</taxon>
        <taxon>Hyphomicrobiales</taxon>
        <taxon>Candidatus Tokpelaia</taxon>
    </lineage>
</organism>
<gene>
    <name evidence="2" type="ORF">BHV28_03810</name>
</gene>
<dbReference type="SUPFAM" id="SSF56281">
    <property type="entry name" value="Metallo-hydrolase/oxidoreductase"/>
    <property type="match status" value="1"/>
</dbReference>
<dbReference type="InterPro" id="IPR036388">
    <property type="entry name" value="WH-like_DNA-bd_sf"/>
</dbReference>
<sequence>MALVFDKDFTPPYGEPVTLQPDVVRITAPNTGVLTFTGTNTYLVGRQTLVILDPGPDDESHFAAVMAATGGRPVSHIVLTHAHQDHAALAQRMAAYFNAPVAAAENSPYNIIHGMNAAPGLFLADGAAIPLGDMVLTAIATPGHTADHFVFALATGNRPTDDGRSNTCLFSGDHVMAWAPTMIAPPEGVMQDYMASLDKLLKRQETLYYPGHGGVLYEAHKFVRALKVHRKMRERAILERIIKRDTTIDTIVQAIYPEMPEQLREAAALSVFAHLENLTARGLVTPQSAHPDRDSRYLLVGIRR</sequence>
<dbReference type="Pfam" id="PF00753">
    <property type="entry name" value="Lactamase_B"/>
    <property type="match status" value="1"/>
</dbReference>
<dbReference type="Gene3D" id="1.10.10.10">
    <property type="entry name" value="Winged helix-like DNA-binding domain superfamily/Winged helix DNA-binding domain"/>
    <property type="match status" value="1"/>
</dbReference>
<reference evidence="2 3" key="2">
    <citation type="journal article" date="2016" name="Sci. Rep.">
        <title>The genome of Rhizobiales bacteria in predatory ants reveals urease gene functions but no genes for nitrogen fixation.</title>
        <authorList>
            <person name="Neuvonen M.M."/>
            <person name="Tamarit D."/>
            <person name="Naslund K."/>
            <person name="Liebig J."/>
            <person name="Feldhaar H."/>
            <person name="Moran N.A."/>
            <person name="Guy L."/>
            <person name="Andersson S.G."/>
        </authorList>
    </citation>
    <scope>NUCLEOTIDE SEQUENCE [LARGE SCALE GENOMIC DNA]</scope>
    <source>
        <strain evidence="2 3">Hsal</strain>
    </source>
</reference>
<dbReference type="KEGG" id="thd:BHV28_03810"/>
<evidence type="ECO:0000313" key="2">
    <source>
        <dbReference type="EMBL" id="AQS41096.1"/>
    </source>
</evidence>
<dbReference type="AlphaFoldDB" id="A0A1U9JTA3"/>
<evidence type="ECO:0000313" key="3">
    <source>
        <dbReference type="Proteomes" id="UP000188912"/>
    </source>
</evidence>
<protein>
    <submittedName>
        <fullName evidence="2">Beta-lactamase domain-containing protein</fullName>
    </submittedName>
</protein>
<dbReference type="PANTHER" id="PTHR23131:SF0">
    <property type="entry name" value="ENDORIBONUCLEASE LACTB2"/>
    <property type="match status" value="1"/>
</dbReference>
<dbReference type="STRING" id="1902579.BHV28_03810"/>
<dbReference type="Pfam" id="PF17778">
    <property type="entry name" value="WHD_BLACT"/>
    <property type="match status" value="1"/>
</dbReference>
<reference evidence="2 3" key="1">
    <citation type="journal article" date="2010" name="Science">
        <title>Genomic comparison of the ants Camponotus floridanus and Harpegnathos saltator.</title>
        <authorList>
            <person name="Bonasio R."/>
            <person name="Zhang G."/>
            <person name="Ye C."/>
            <person name="Mutti N.S."/>
            <person name="Fang X."/>
            <person name="Qin N."/>
            <person name="Donahue G."/>
            <person name="Yang P."/>
            <person name="Li Q."/>
            <person name="Li C."/>
            <person name="Zhang P."/>
            <person name="Huang Z."/>
            <person name="Berger S.L."/>
            <person name="Reinberg D."/>
            <person name="Wang J."/>
            <person name="Liebig J."/>
        </authorList>
    </citation>
    <scope>NUCLEOTIDE SEQUENCE [LARGE SCALE GENOMIC DNA]</scope>
    <source>
        <strain evidence="2 3">Hsal</strain>
    </source>
</reference>
<dbReference type="InterPro" id="IPR001279">
    <property type="entry name" value="Metallo-B-lactamas"/>
</dbReference>
<evidence type="ECO:0000259" key="1">
    <source>
        <dbReference type="SMART" id="SM00849"/>
    </source>
</evidence>
<dbReference type="InterPro" id="IPR036866">
    <property type="entry name" value="RibonucZ/Hydroxyglut_hydro"/>
</dbReference>
<proteinExistence type="predicted"/>
<keyword evidence="3" id="KW-1185">Reference proteome</keyword>
<dbReference type="Gene3D" id="3.60.15.10">
    <property type="entry name" value="Ribonuclease Z/Hydroxyacylglutathione hydrolase-like"/>
    <property type="match status" value="1"/>
</dbReference>
<dbReference type="Proteomes" id="UP000188912">
    <property type="component" value="Chromosome"/>
</dbReference>
<dbReference type="PANTHER" id="PTHR23131">
    <property type="entry name" value="ENDORIBONUCLEASE LACTB2"/>
    <property type="match status" value="1"/>
</dbReference>
<accession>A0A1U9JTA3</accession>
<dbReference type="CDD" id="cd16278">
    <property type="entry name" value="metallo-hydrolase-like_MBL-fold"/>
    <property type="match status" value="1"/>
</dbReference>
<dbReference type="InterPro" id="IPR041516">
    <property type="entry name" value="LACTB2_WH"/>
</dbReference>